<comment type="caution">
    <text evidence="2">The sequence shown here is derived from an EMBL/GenBank/DDBJ whole genome shotgun (WGS) entry which is preliminary data.</text>
</comment>
<sequence>MTLLEFYNETRQTFPEITIKADKEHIRLWDEIDPEFAYSWFESLAKALNREMTMSENAGKYIELFNYMSSNFRKGNKEVKNCIDVAFTENLFWQVPKDKIKPYWLALPDELKKLYIDFHRREPI</sequence>
<dbReference type="InterPro" id="IPR056091">
    <property type="entry name" value="DUF7674"/>
</dbReference>
<protein>
    <recommendedName>
        <fullName evidence="1">DUF7674 domain-containing protein</fullName>
    </recommendedName>
</protein>
<organism evidence="2 3">
    <name type="scientific">Spartinivicinus marinus</name>
    <dbReference type="NCBI Taxonomy" id="2994442"/>
    <lineage>
        <taxon>Bacteria</taxon>
        <taxon>Pseudomonadati</taxon>
        <taxon>Pseudomonadota</taxon>
        <taxon>Gammaproteobacteria</taxon>
        <taxon>Oceanospirillales</taxon>
        <taxon>Zooshikellaceae</taxon>
        <taxon>Spartinivicinus</taxon>
    </lineage>
</organism>
<dbReference type="Pfam" id="PF24722">
    <property type="entry name" value="DUF7674"/>
    <property type="match status" value="1"/>
</dbReference>
<evidence type="ECO:0000313" key="3">
    <source>
        <dbReference type="Proteomes" id="UP000569732"/>
    </source>
</evidence>
<name>A0A853I846_9GAMM</name>
<gene>
    <name evidence="2" type="ORF">H0A36_08550</name>
</gene>
<evidence type="ECO:0000313" key="2">
    <source>
        <dbReference type="EMBL" id="NYZ66061.1"/>
    </source>
</evidence>
<reference evidence="2 3" key="1">
    <citation type="submission" date="2020-07" db="EMBL/GenBank/DDBJ databases">
        <title>Endozoicomonas sp. nov., isolated from sediment.</title>
        <authorList>
            <person name="Gu T."/>
        </authorList>
    </citation>
    <scope>NUCLEOTIDE SEQUENCE [LARGE SCALE GENOMIC DNA]</scope>
    <source>
        <strain evidence="2 3">SM1973</strain>
    </source>
</reference>
<feature type="domain" description="DUF7674" evidence="1">
    <location>
        <begin position="8"/>
        <end position="118"/>
    </location>
</feature>
<keyword evidence="3" id="KW-1185">Reference proteome</keyword>
<dbReference type="RefSeq" id="WP_180568094.1">
    <property type="nucleotide sequence ID" value="NZ_JACCKB010000010.1"/>
</dbReference>
<dbReference type="AlphaFoldDB" id="A0A853I846"/>
<proteinExistence type="predicted"/>
<evidence type="ECO:0000259" key="1">
    <source>
        <dbReference type="Pfam" id="PF24722"/>
    </source>
</evidence>
<dbReference type="EMBL" id="JACCKB010000010">
    <property type="protein sequence ID" value="NYZ66061.1"/>
    <property type="molecule type" value="Genomic_DNA"/>
</dbReference>
<accession>A0A853I846</accession>
<dbReference type="Proteomes" id="UP000569732">
    <property type="component" value="Unassembled WGS sequence"/>
</dbReference>